<evidence type="ECO:0000313" key="1">
    <source>
        <dbReference type="EMBL" id="KYH31707.1"/>
    </source>
</evidence>
<gene>
    <name evidence="1" type="ORF">MOMUL_20700</name>
</gene>
<dbReference type="PATRIC" id="fig|1122241.3.peg.2201"/>
<dbReference type="EMBL" id="LTBC01000008">
    <property type="protein sequence ID" value="KYH31707.1"/>
    <property type="molecule type" value="Genomic_DNA"/>
</dbReference>
<evidence type="ECO:0000313" key="2">
    <source>
        <dbReference type="Proteomes" id="UP000075670"/>
    </source>
</evidence>
<dbReference type="OrthoDB" id="9945927at2"/>
<dbReference type="Proteomes" id="UP000075670">
    <property type="component" value="Unassembled WGS sequence"/>
</dbReference>
<name>A0A151AWB8_9FIRM</name>
<keyword evidence="2" id="KW-1185">Reference proteome</keyword>
<comment type="caution">
    <text evidence="1">The sequence shown here is derived from an EMBL/GenBank/DDBJ whole genome shotgun (WGS) entry which is preliminary data.</text>
</comment>
<protein>
    <submittedName>
        <fullName evidence="1">Uncharacterized protein</fullName>
    </submittedName>
</protein>
<dbReference type="RefSeq" id="WP_161485003.1">
    <property type="nucleotide sequence ID" value="NZ_LTBC01000008.1"/>
</dbReference>
<organism evidence="1 2">
    <name type="scientific">Moorella mulderi DSM 14980</name>
    <dbReference type="NCBI Taxonomy" id="1122241"/>
    <lineage>
        <taxon>Bacteria</taxon>
        <taxon>Bacillati</taxon>
        <taxon>Bacillota</taxon>
        <taxon>Clostridia</taxon>
        <taxon>Neomoorellales</taxon>
        <taxon>Neomoorellaceae</taxon>
        <taxon>Neomoorella</taxon>
    </lineage>
</organism>
<proteinExistence type="predicted"/>
<sequence>MRQKLVTLLKDCLYVLEKVIDAPYELRQMQEQVERKIAEMRKEQQSGGKKVA</sequence>
<accession>A0A151AWB8</accession>
<dbReference type="AlphaFoldDB" id="A0A151AWB8"/>
<reference evidence="1 2" key="1">
    <citation type="submission" date="2016-02" db="EMBL/GenBank/DDBJ databases">
        <title>Genome sequence of Moorella mulderi DSM 14980.</title>
        <authorList>
            <person name="Poehlein A."/>
            <person name="Daniel R."/>
        </authorList>
    </citation>
    <scope>NUCLEOTIDE SEQUENCE [LARGE SCALE GENOMIC DNA]</scope>
    <source>
        <strain evidence="1 2">DSM 14980</strain>
    </source>
</reference>